<dbReference type="eggNOG" id="COG4948">
    <property type="taxonomic scope" value="Bacteria"/>
</dbReference>
<keyword evidence="3" id="KW-0479">Metal-binding</keyword>
<dbReference type="GO" id="GO:0000287">
    <property type="term" value="F:magnesium ion binding"/>
    <property type="evidence" value="ECO:0007669"/>
    <property type="project" value="TreeGrafter"/>
</dbReference>
<evidence type="ECO:0000256" key="4">
    <source>
        <dbReference type="ARBA" id="ARBA00022842"/>
    </source>
</evidence>
<dbReference type="InterPro" id="IPR013341">
    <property type="entry name" value="Mandelate_racemase_N_dom"/>
</dbReference>
<dbReference type="Gene3D" id="3.30.390.10">
    <property type="entry name" value="Enolase-like, N-terminal domain"/>
    <property type="match status" value="1"/>
</dbReference>
<sequence>MDRIKLIINKKQIYMKGRYFSMALMGRKIAAIRAYVVEGGGADYHDQSAEHWIVKQIATPMSIYPEYKATRTSFGINALKTLVVEVEADNGVTGFGITTGGYPAAWLVMNHLDRFVVGKDANEIEKIWDQMYRASLYYGRKGVVMNAISAIDLALWDLLGKLREEPVYAMLGGKVREELTFYATGPRPDLAKKMGFVGGKIPLVYGPADGMEGLKKSIELAADMREKCGDEFLLMWDCWMALDLQYAKRLMQASADLKFNWIEECFNPDDYWSYRDLKKAAGNQIMVTGGEHEASKFGFRMLIEDCDLDVIQPDVGWCGGMTELIKIGNMAEAHGKYVIPHGSGTYSYHYVTTKTNSPITECLMMAPEADKVVPQYYPLLKDEPMPVNGKLKVSDKPGFGVELNKDKTLVEVKKVQDYNLRL</sequence>
<dbReference type="SFLD" id="SFLDG00179">
    <property type="entry name" value="mandelate_racemase"/>
    <property type="match status" value="1"/>
</dbReference>
<protein>
    <submittedName>
        <fullName evidence="7">L-rhamnonate dehydratase</fullName>
        <ecNumber evidence="7">4.2.1.90</ecNumber>
    </submittedName>
</protein>
<dbReference type="InterPro" id="IPR036849">
    <property type="entry name" value="Enolase-like_C_sf"/>
</dbReference>
<evidence type="ECO:0000256" key="2">
    <source>
        <dbReference type="ARBA" id="ARBA00010339"/>
    </source>
</evidence>
<gene>
    <name evidence="7" type="ORF">RUMOBE_02750</name>
</gene>
<evidence type="ECO:0000313" key="7">
    <source>
        <dbReference type="EMBL" id="EDM86600.1"/>
    </source>
</evidence>
<evidence type="ECO:0000256" key="3">
    <source>
        <dbReference type="ARBA" id="ARBA00022723"/>
    </source>
</evidence>
<evidence type="ECO:0000259" key="6">
    <source>
        <dbReference type="Pfam" id="PF13378"/>
    </source>
</evidence>
<dbReference type="FunFam" id="3.20.20.120:FF:000005">
    <property type="entry name" value="Putative L-rhamnonate dehydratase"/>
    <property type="match status" value="1"/>
</dbReference>
<dbReference type="Pfam" id="PF02746">
    <property type="entry name" value="MR_MLE_N"/>
    <property type="match status" value="1"/>
</dbReference>
<reference evidence="7 8" key="1">
    <citation type="submission" date="2007-03" db="EMBL/GenBank/DDBJ databases">
        <authorList>
            <person name="Fulton L."/>
            <person name="Clifton S."/>
            <person name="Fulton B."/>
            <person name="Xu J."/>
            <person name="Minx P."/>
            <person name="Pepin K.H."/>
            <person name="Johnson M."/>
            <person name="Thiruvilangam P."/>
            <person name="Bhonagiri V."/>
            <person name="Nash W.E."/>
            <person name="Mardis E.R."/>
            <person name="Wilson R.K."/>
        </authorList>
    </citation>
    <scope>NUCLEOTIDE SEQUENCE [LARGE SCALE GENOMIC DNA]</scope>
    <source>
        <strain evidence="7 8">ATCC 29174</strain>
    </source>
</reference>
<dbReference type="SFLD" id="SFLDF00006">
    <property type="entry name" value="rhamnonate_dehydratase"/>
    <property type="match status" value="1"/>
</dbReference>
<dbReference type="NCBIfam" id="NF011968">
    <property type="entry name" value="PRK15440.1"/>
    <property type="match status" value="1"/>
</dbReference>
<dbReference type="PANTHER" id="PTHR13794:SF58">
    <property type="entry name" value="MITOCHONDRIAL ENOLASE SUPERFAMILY MEMBER 1"/>
    <property type="match status" value="1"/>
</dbReference>
<dbReference type="SFLD" id="SFLDS00001">
    <property type="entry name" value="Enolase"/>
    <property type="match status" value="1"/>
</dbReference>
<dbReference type="SUPFAM" id="SSF54826">
    <property type="entry name" value="Enolase N-terminal domain-like"/>
    <property type="match status" value="1"/>
</dbReference>
<dbReference type="AlphaFoldDB" id="A5ZUR5"/>
<feature type="domain" description="Mandelate racemase/muconate lactonizing enzyme N-terminal" evidence="5">
    <location>
        <begin position="80"/>
        <end position="172"/>
    </location>
</feature>
<dbReference type="InterPro" id="IPR046945">
    <property type="entry name" value="RHMD-like"/>
</dbReference>
<comment type="similarity">
    <text evidence="2">Belongs to the mandelate racemase/muconate lactonizing enzyme family. GalD subfamily.</text>
</comment>
<dbReference type="SUPFAM" id="SSF51604">
    <property type="entry name" value="Enolase C-terminal domain-like"/>
    <property type="match status" value="1"/>
</dbReference>
<dbReference type="Proteomes" id="UP000006002">
    <property type="component" value="Unassembled WGS sequence"/>
</dbReference>
<evidence type="ECO:0000259" key="5">
    <source>
        <dbReference type="Pfam" id="PF02746"/>
    </source>
</evidence>
<reference evidence="7 8" key="2">
    <citation type="submission" date="2007-04" db="EMBL/GenBank/DDBJ databases">
        <title>Draft genome sequence of Ruminococcus obeum (ATCC 29174).</title>
        <authorList>
            <person name="Sudarsanam P."/>
            <person name="Ley R."/>
            <person name="Guruge J."/>
            <person name="Turnbaugh P.J."/>
            <person name="Mahowald M."/>
            <person name="Liep D."/>
            <person name="Gordon J."/>
        </authorList>
    </citation>
    <scope>NUCLEOTIDE SEQUENCE [LARGE SCALE GENOMIC DNA]</scope>
    <source>
        <strain evidence="7 8">ATCC 29174</strain>
    </source>
</reference>
<comment type="caution">
    <text evidence="7">The sequence shown here is derived from an EMBL/GenBank/DDBJ whole genome shotgun (WGS) entry which is preliminary data.</text>
</comment>
<accession>A5ZUR5</accession>
<keyword evidence="4" id="KW-0460">Magnesium</keyword>
<comment type="cofactor">
    <cofactor evidence="1">
        <name>Mg(2+)</name>
        <dbReference type="ChEBI" id="CHEBI:18420"/>
    </cofactor>
</comment>
<name>A5ZUR5_9FIRM</name>
<evidence type="ECO:0000256" key="1">
    <source>
        <dbReference type="ARBA" id="ARBA00001946"/>
    </source>
</evidence>
<dbReference type="InterPro" id="IPR029017">
    <property type="entry name" value="Enolase-like_N"/>
</dbReference>
<dbReference type="Gene3D" id="3.20.20.120">
    <property type="entry name" value="Enolase-like C-terminal domain"/>
    <property type="match status" value="1"/>
</dbReference>
<dbReference type="GO" id="GO:0050032">
    <property type="term" value="F:L-rhamnonate dehydratase activity"/>
    <property type="evidence" value="ECO:0007669"/>
    <property type="project" value="UniProtKB-EC"/>
</dbReference>
<dbReference type="Pfam" id="PF13378">
    <property type="entry name" value="MR_MLE_C"/>
    <property type="match status" value="1"/>
</dbReference>
<dbReference type="InterPro" id="IPR029065">
    <property type="entry name" value="Enolase_C-like"/>
</dbReference>
<dbReference type="EC" id="4.2.1.90" evidence="7"/>
<organism evidence="7 8">
    <name type="scientific">Blautia obeum ATCC 29174</name>
    <dbReference type="NCBI Taxonomy" id="411459"/>
    <lineage>
        <taxon>Bacteria</taxon>
        <taxon>Bacillati</taxon>
        <taxon>Bacillota</taxon>
        <taxon>Clostridia</taxon>
        <taxon>Lachnospirales</taxon>
        <taxon>Lachnospiraceae</taxon>
        <taxon>Blautia</taxon>
    </lineage>
</organism>
<dbReference type="EMBL" id="AAVO02000013">
    <property type="protein sequence ID" value="EDM86600.1"/>
    <property type="molecule type" value="Genomic_DNA"/>
</dbReference>
<dbReference type="InterPro" id="IPR023444">
    <property type="entry name" value="L-Rhamnon_dehydrat"/>
</dbReference>
<feature type="domain" description="Enolase C-terminal" evidence="6">
    <location>
        <begin position="206"/>
        <end position="406"/>
    </location>
</feature>
<keyword evidence="7" id="KW-0456">Lyase</keyword>
<dbReference type="HAMAP" id="MF_01288">
    <property type="entry name" value="Rhamnon_dehydrat"/>
    <property type="match status" value="1"/>
</dbReference>
<evidence type="ECO:0000313" key="8">
    <source>
        <dbReference type="Proteomes" id="UP000006002"/>
    </source>
</evidence>
<dbReference type="PANTHER" id="PTHR13794">
    <property type="entry name" value="ENOLASE SUPERFAMILY, MANDELATE RACEMASE"/>
    <property type="match status" value="1"/>
</dbReference>
<proteinExistence type="inferred from homology"/>
<dbReference type="HOGENOM" id="CLU_030273_1_0_9"/>
<dbReference type="GO" id="GO:0016052">
    <property type="term" value="P:carbohydrate catabolic process"/>
    <property type="evidence" value="ECO:0007669"/>
    <property type="project" value="TreeGrafter"/>
</dbReference>